<sequence>MTPDVKSLDSSEQYDGKDTVIVDPPLLDVLVVPRLTKNLLSISKLTSDLPFKVIFIDSSFVVVQNRVTNQVVATGRRDDGLYVLERDVCSTATYIIGRLPTPFLGNVSAFEVLYGGGSGIALRILLDSWCWDNLIVMSMKSYQINAELLLKEYLLADPLIPYTSITGGIFACKMVYDLTSLFSAVYFKSYSNLTNLQRIEWNNRAISTFHAVFITTMSLYFVFCSDLFSDQPHAGLVTFRSSALSTFALGVSAGYFIADLGMIIWFYPSLGGMEYVIHHFLSLVAVAYSMLTGEGQLYTYMVLISETTTPGINLRWYLDTAGMKKSKAYLLNGVVIFFAWFDTLVYLPVLPCLPAPISGQANALLWTTPGTGSASSAICHESDVVLEDFQRNEENISKAALNNISKL</sequence>
<dbReference type="PANTHER" id="PTHR13439">
    <property type="entry name" value="CT120 PROTEIN"/>
    <property type="match status" value="1"/>
</dbReference>
<accession>A0A8X7ZS38</accession>
<evidence type="ECO:0000256" key="1">
    <source>
        <dbReference type="ARBA" id="ARBA00004141"/>
    </source>
</evidence>
<dbReference type="PANTHER" id="PTHR13439:SF71">
    <property type="entry name" value="EXPRESSED PROTEIN"/>
    <property type="match status" value="1"/>
</dbReference>
<dbReference type="SMART" id="SM00724">
    <property type="entry name" value="TLC"/>
    <property type="match status" value="1"/>
</dbReference>
<evidence type="ECO:0000313" key="8">
    <source>
        <dbReference type="EMBL" id="KAG6776303.1"/>
    </source>
</evidence>
<dbReference type="PROSITE" id="PS50922">
    <property type="entry name" value="TLC"/>
    <property type="match status" value="1"/>
</dbReference>
<proteinExistence type="predicted"/>
<evidence type="ECO:0000256" key="4">
    <source>
        <dbReference type="ARBA" id="ARBA00023136"/>
    </source>
</evidence>
<dbReference type="EMBL" id="JAAWWB010000009">
    <property type="protein sequence ID" value="KAG6776303.1"/>
    <property type="molecule type" value="Genomic_DNA"/>
</dbReference>
<keyword evidence="2 5" id="KW-0812">Transmembrane</keyword>
<evidence type="ECO:0000256" key="6">
    <source>
        <dbReference type="SAM" id="Phobius"/>
    </source>
</evidence>
<dbReference type="GO" id="GO:0016020">
    <property type="term" value="C:membrane"/>
    <property type="evidence" value="ECO:0007669"/>
    <property type="project" value="UniProtKB-SubCell"/>
</dbReference>
<dbReference type="InterPro" id="IPR006634">
    <property type="entry name" value="TLC-dom"/>
</dbReference>
<feature type="transmembrane region" description="Helical" evidence="6">
    <location>
        <begin position="275"/>
        <end position="291"/>
    </location>
</feature>
<dbReference type="InterPro" id="IPR050846">
    <property type="entry name" value="TLCD"/>
</dbReference>
<evidence type="ECO:0000256" key="2">
    <source>
        <dbReference type="ARBA" id="ARBA00022692"/>
    </source>
</evidence>
<evidence type="ECO:0000259" key="7">
    <source>
        <dbReference type="PROSITE" id="PS50922"/>
    </source>
</evidence>
<keyword evidence="9" id="KW-1185">Reference proteome</keyword>
<dbReference type="GO" id="GO:0055088">
    <property type="term" value="P:lipid homeostasis"/>
    <property type="evidence" value="ECO:0007669"/>
    <property type="project" value="TreeGrafter"/>
</dbReference>
<evidence type="ECO:0000256" key="5">
    <source>
        <dbReference type="PROSITE-ProRule" id="PRU00205"/>
    </source>
</evidence>
<dbReference type="OrthoDB" id="10266980at2759"/>
<comment type="subcellular location">
    <subcellularLocation>
        <location evidence="1">Membrane</location>
        <topology evidence="1">Multi-pass membrane protein</topology>
    </subcellularLocation>
</comment>
<dbReference type="Proteomes" id="UP000886885">
    <property type="component" value="Chromosome 5A"/>
</dbReference>
<dbReference type="Pfam" id="PF03798">
    <property type="entry name" value="TRAM_LAG1_CLN8"/>
    <property type="match status" value="1"/>
</dbReference>
<name>A0A8X7ZS38_POPTO</name>
<evidence type="ECO:0000313" key="9">
    <source>
        <dbReference type="Proteomes" id="UP000886885"/>
    </source>
</evidence>
<keyword evidence="4 5" id="KW-0472">Membrane</keyword>
<keyword evidence="3 6" id="KW-1133">Transmembrane helix</keyword>
<feature type="transmembrane region" description="Helical" evidence="6">
    <location>
        <begin position="243"/>
        <end position="268"/>
    </location>
</feature>
<feature type="transmembrane region" description="Helical" evidence="6">
    <location>
        <begin position="329"/>
        <end position="349"/>
    </location>
</feature>
<protein>
    <recommendedName>
        <fullName evidence="7">TLC domain-containing protein</fullName>
    </recommendedName>
</protein>
<feature type="domain" description="TLC" evidence="7">
    <location>
        <begin position="196"/>
        <end position="379"/>
    </location>
</feature>
<dbReference type="AlphaFoldDB" id="A0A8X7ZS38"/>
<feature type="transmembrane region" description="Helical" evidence="6">
    <location>
        <begin position="205"/>
        <end position="223"/>
    </location>
</feature>
<gene>
    <name evidence="8" type="ORF">POTOM_019809</name>
</gene>
<reference evidence="8" key="1">
    <citation type="journal article" date="2020" name="bioRxiv">
        <title>Hybrid origin of Populus tomentosa Carr. identified through genome sequencing and phylogenomic analysis.</title>
        <authorList>
            <person name="An X."/>
            <person name="Gao K."/>
            <person name="Chen Z."/>
            <person name="Li J."/>
            <person name="Yang X."/>
            <person name="Yang X."/>
            <person name="Zhou J."/>
            <person name="Guo T."/>
            <person name="Zhao T."/>
            <person name="Huang S."/>
            <person name="Miao D."/>
            <person name="Khan W.U."/>
            <person name="Rao P."/>
            <person name="Ye M."/>
            <person name="Lei B."/>
            <person name="Liao W."/>
            <person name="Wang J."/>
            <person name="Ji L."/>
            <person name="Li Y."/>
            <person name="Guo B."/>
            <person name="Mustafa N.S."/>
            <person name="Li S."/>
            <person name="Yun Q."/>
            <person name="Keller S.R."/>
            <person name="Mao J."/>
            <person name="Zhang R."/>
            <person name="Strauss S.H."/>
        </authorList>
    </citation>
    <scope>NUCLEOTIDE SEQUENCE</scope>
    <source>
        <strain evidence="8">GM15</strain>
        <tissue evidence="8">Leaf</tissue>
    </source>
</reference>
<evidence type="ECO:0000256" key="3">
    <source>
        <dbReference type="ARBA" id="ARBA00022989"/>
    </source>
</evidence>
<dbReference type="GO" id="GO:0005783">
    <property type="term" value="C:endoplasmic reticulum"/>
    <property type="evidence" value="ECO:0007669"/>
    <property type="project" value="TreeGrafter"/>
</dbReference>
<organism evidence="8 9">
    <name type="scientific">Populus tomentosa</name>
    <name type="common">Chinese white poplar</name>
    <dbReference type="NCBI Taxonomy" id="118781"/>
    <lineage>
        <taxon>Eukaryota</taxon>
        <taxon>Viridiplantae</taxon>
        <taxon>Streptophyta</taxon>
        <taxon>Embryophyta</taxon>
        <taxon>Tracheophyta</taxon>
        <taxon>Spermatophyta</taxon>
        <taxon>Magnoliopsida</taxon>
        <taxon>eudicotyledons</taxon>
        <taxon>Gunneridae</taxon>
        <taxon>Pentapetalae</taxon>
        <taxon>rosids</taxon>
        <taxon>fabids</taxon>
        <taxon>Malpighiales</taxon>
        <taxon>Salicaceae</taxon>
        <taxon>Saliceae</taxon>
        <taxon>Populus</taxon>
    </lineage>
</organism>
<comment type="caution">
    <text evidence="8">The sequence shown here is derived from an EMBL/GenBank/DDBJ whole genome shotgun (WGS) entry which is preliminary data.</text>
</comment>